<keyword evidence="3 6" id="KW-0812">Transmembrane</keyword>
<evidence type="ECO:0000256" key="4">
    <source>
        <dbReference type="ARBA" id="ARBA00022989"/>
    </source>
</evidence>
<evidence type="ECO:0000256" key="6">
    <source>
        <dbReference type="SAM" id="Phobius"/>
    </source>
</evidence>
<comment type="subcellular location">
    <subcellularLocation>
        <location evidence="1">Cell membrane</location>
        <topology evidence="1">Multi-pass membrane protein</topology>
    </subcellularLocation>
</comment>
<dbReference type="EMBL" id="JAAVNE010000058">
    <property type="protein sequence ID" value="NKC33918.1"/>
    <property type="molecule type" value="Genomic_DNA"/>
</dbReference>
<evidence type="ECO:0000256" key="3">
    <source>
        <dbReference type="ARBA" id="ARBA00022692"/>
    </source>
</evidence>
<feature type="transmembrane region" description="Helical" evidence="6">
    <location>
        <begin position="111"/>
        <end position="133"/>
    </location>
</feature>
<dbReference type="PANTHER" id="PTHR30086">
    <property type="entry name" value="ARGININE EXPORTER PROTEIN ARGO"/>
    <property type="match status" value="1"/>
</dbReference>
<proteinExistence type="predicted"/>
<keyword evidence="8" id="KW-1185">Reference proteome</keyword>
<dbReference type="PANTHER" id="PTHR30086:SF20">
    <property type="entry name" value="ARGININE EXPORTER PROTEIN ARGO-RELATED"/>
    <property type="match status" value="1"/>
</dbReference>
<dbReference type="InterPro" id="IPR001123">
    <property type="entry name" value="LeuE-type"/>
</dbReference>
<evidence type="ECO:0000256" key="1">
    <source>
        <dbReference type="ARBA" id="ARBA00004651"/>
    </source>
</evidence>
<name>A0ABX1EAD8_9PROT</name>
<comment type="caution">
    <text evidence="7">The sequence shown here is derived from an EMBL/GenBank/DDBJ whole genome shotgun (WGS) entry which is preliminary data.</text>
</comment>
<dbReference type="RefSeq" id="WP_168034635.1">
    <property type="nucleotide sequence ID" value="NZ_JAAVNE010000058.1"/>
</dbReference>
<keyword evidence="2" id="KW-1003">Cell membrane</keyword>
<reference evidence="7 8" key="1">
    <citation type="submission" date="2020-03" db="EMBL/GenBank/DDBJ databases">
        <title>Roseomonas selenitidurans sp. nov. isolated from urban soil.</title>
        <authorList>
            <person name="Liu H."/>
        </authorList>
    </citation>
    <scope>NUCLEOTIDE SEQUENCE [LARGE SCALE GENOMIC DNA]</scope>
    <source>
        <strain evidence="7 8">BU-1</strain>
    </source>
</reference>
<feature type="transmembrane region" description="Helical" evidence="6">
    <location>
        <begin position="145"/>
        <end position="171"/>
    </location>
</feature>
<keyword evidence="5 6" id="KW-0472">Membrane</keyword>
<protein>
    <submittedName>
        <fullName evidence="7">LysE family translocator</fullName>
    </submittedName>
</protein>
<evidence type="ECO:0000256" key="5">
    <source>
        <dbReference type="ARBA" id="ARBA00023136"/>
    </source>
</evidence>
<dbReference type="Pfam" id="PF01810">
    <property type="entry name" value="LysE"/>
    <property type="match status" value="1"/>
</dbReference>
<feature type="transmembrane region" description="Helical" evidence="6">
    <location>
        <begin position="41"/>
        <end position="68"/>
    </location>
</feature>
<sequence>MEPASLLVFAAAYLAVLVVPGPSVTALVARVLAQGPAGAPAFVAGVVTAALVWFTLAATGLALLAASLGGLFDVVRYAGAAWLLFLAWKLWHAPNRPASAPPVAGEAGRLFLAGLAVNLGNPKAMMFFFALLPTVVELKGLTLPGFAALALVVVLVCAGVLAGYALAAARARRLFTAPRALRWLNRGGSAAMAGAAAAIVAR</sequence>
<keyword evidence="4 6" id="KW-1133">Transmembrane helix</keyword>
<feature type="transmembrane region" description="Helical" evidence="6">
    <location>
        <begin position="6"/>
        <end position="29"/>
    </location>
</feature>
<accession>A0ABX1EAD8</accession>
<organism evidence="7 8">
    <name type="scientific">Falsiroseomonas selenitidurans</name>
    <dbReference type="NCBI Taxonomy" id="2716335"/>
    <lineage>
        <taxon>Bacteria</taxon>
        <taxon>Pseudomonadati</taxon>
        <taxon>Pseudomonadota</taxon>
        <taxon>Alphaproteobacteria</taxon>
        <taxon>Acetobacterales</taxon>
        <taxon>Roseomonadaceae</taxon>
        <taxon>Falsiroseomonas</taxon>
    </lineage>
</organism>
<dbReference type="Proteomes" id="UP000787635">
    <property type="component" value="Unassembled WGS sequence"/>
</dbReference>
<gene>
    <name evidence="7" type="ORF">HEQ75_23875</name>
</gene>
<evidence type="ECO:0000313" key="7">
    <source>
        <dbReference type="EMBL" id="NKC33918.1"/>
    </source>
</evidence>
<evidence type="ECO:0000256" key="2">
    <source>
        <dbReference type="ARBA" id="ARBA00022475"/>
    </source>
</evidence>
<evidence type="ECO:0000313" key="8">
    <source>
        <dbReference type="Proteomes" id="UP000787635"/>
    </source>
</evidence>